<evidence type="ECO:0000313" key="9">
    <source>
        <dbReference type="EMBL" id="AGH96069.1"/>
    </source>
</evidence>
<dbReference type="GO" id="GO:0022904">
    <property type="term" value="P:respiratory electron transport chain"/>
    <property type="evidence" value="ECO:0007669"/>
    <property type="project" value="InterPro"/>
</dbReference>
<name>M4VSA1_9BACT</name>
<dbReference type="Proteomes" id="UP000012040">
    <property type="component" value="Chromosome"/>
</dbReference>
<evidence type="ECO:0000256" key="6">
    <source>
        <dbReference type="SAM" id="MobiDB-lite"/>
    </source>
</evidence>
<dbReference type="GO" id="GO:0020037">
    <property type="term" value="F:heme binding"/>
    <property type="evidence" value="ECO:0007669"/>
    <property type="project" value="TreeGrafter"/>
</dbReference>
<evidence type="ECO:0000313" key="10">
    <source>
        <dbReference type="Proteomes" id="UP000012040"/>
    </source>
</evidence>
<dbReference type="RefSeq" id="WP_015470559.1">
    <property type="nucleotide sequence ID" value="NC_020813.1"/>
</dbReference>
<dbReference type="InterPro" id="IPR011577">
    <property type="entry name" value="Cyt_b561_bac/Ni-Hgenase"/>
</dbReference>
<comment type="subcellular location">
    <subcellularLocation>
        <location evidence="1">Cell membrane</location>
        <topology evidence="1">Multi-pass membrane protein</topology>
    </subcellularLocation>
</comment>
<feature type="transmembrane region" description="Helical" evidence="7">
    <location>
        <begin position="39"/>
        <end position="59"/>
    </location>
</feature>
<sequence>MKSSLVYDVPTRLFHWLFAGLFLFSFVVAKTVDDESLIFTYHMLSGLLLGFIVLWRILWGIIGSKYARFSNFSLRPSELKDYFLGILSNSKKRWTGHNPASSWAALFMFALGLGLAVTGYLMTTGHKETYEDLHEFLANAFLVVAILHVAGVVLHSVRHHDWIALSMVNGRKLTLEGMETITSSRRLAGLVSAILVLSVTLFLYNRFDTQSRTLLLFGQKLQLGESEKGRSEGNDFGLHSQSGKLIEMKHDDDDDD</sequence>
<proteinExistence type="predicted"/>
<organism evidence="9 10">
    <name type="scientific">Pseudobdellovibrio exovorus JSS</name>
    <dbReference type="NCBI Taxonomy" id="1184267"/>
    <lineage>
        <taxon>Bacteria</taxon>
        <taxon>Pseudomonadati</taxon>
        <taxon>Bdellovibrionota</taxon>
        <taxon>Bdellovibrionia</taxon>
        <taxon>Bdellovibrionales</taxon>
        <taxon>Pseudobdellovibrionaceae</taxon>
        <taxon>Pseudobdellovibrio</taxon>
    </lineage>
</organism>
<reference evidence="9 10" key="1">
    <citation type="journal article" date="2013" name="ISME J.">
        <title>By their genes ye shall know them: genomic signatures of predatory bacteria.</title>
        <authorList>
            <person name="Pasternak Z."/>
            <person name="Pietrokovski S."/>
            <person name="Rotem O."/>
            <person name="Gophna U."/>
            <person name="Lurie-Weinberger M.N."/>
            <person name="Jurkevitch E."/>
        </authorList>
    </citation>
    <scope>NUCLEOTIDE SEQUENCE [LARGE SCALE GENOMIC DNA]</scope>
    <source>
        <strain evidence="9 10">JSS</strain>
    </source>
</reference>
<protein>
    <submittedName>
        <fullName evidence="9">Putative cytochrome b</fullName>
    </submittedName>
</protein>
<dbReference type="STRING" id="1184267.A11Q_1853"/>
<feature type="region of interest" description="Disordered" evidence="6">
    <location>
        <begin position="226"/>
        <end position="256"/>
    </location>
</feature>
<keyword evidence="3 7" id="KW-0812">Transmembrane</keyword>
<dbReference type="Gene3D" id="1.20.950.20">
    <property type="entry name" value="Transmembrane di-heme cytochromes, Chain C"/>
    <property type="match status" value="1"/>
</dbReference>
<evidence type="ECO:0000259" key="8">
    <source>
        <dbReference type="Pfam" id="PF01292"/>
    </source>
</evidence>
<evidence type="ECO:0000256" key="4">
    <source>
        <dbReference type="ARBA" id="ARBA00022989"/>
    </source>
</evidence>
<evidence type="ECO:0000256" key="7">
    <source>
        <dbReference type="SAM" id="Phobius"/>
    </source>
</evidence>
<accession>M4VSA1</accession>
<feature type="domain" description="Cytochrome b561 bacterial/Ni-hydrogenase" evidence="8">
    <location>
        <begin position="6"/>
        <end position="170"/>
    </location>
</feature>
<feature type="transmembrane region" description="Helical" evidence="7">
    <location>
        <begin position="100"/>
        <end position="121"/>
    </location>
</feature>
<dbReference type="PANTHER" id="PTHR30485:SF2">
    <property type="entry name" value="BLL0597 PROTEIN"/>
    <property type="match status" value="1"/>
</dbReference>
<dbReference type="InterPro" id="IPR051542">
    <property type="entry name" value="Hydrogenase_cytochrome"/>
</dbReference>
<dbReference type="InterPro" id="IPR016174">
    <property type="entry name" value="Di-haem_cyt_TM"/>
</dbReference>
<dbReference type="OrthoDB" id="196472at2"/>
<keyword evidence="5 7" id="KW-0472">Membrane</keyword>
<evidence type="ECO:0000256" key="2">
    <source>
        <dbReference type="ARBA" id="ARBA00022475"/>
    </source>
</evidence>
<evidence type="ECO:0000256" key="3">
    <source>
        <dbReference type="ARBA" id="ARBA00022692"/>
    </source>
</evidence>
<feature type="compositionally biased region" description="Basic and acidic residues" evidence="6">
    <location>
        <begin position="246"/>
        <end position="256"/>
    </location>
</feature>
<evidence type="ECO:0000256" key="1">
    <source>
        <dbReference type="ARBA" id="ARBA00004651"/>
    </source>
</evidence>
<dbReference type="PANTHER" id="PTHR30485">
    <property type="entry name" value="NI/FE-HYDROGENASE 1 B-TYPE CYTOCHROME SUBUNIT"/>
    <property type="match status" value="1"/>
</dbReference>
<feature type="transmembrane region" description="Helical" evidence="7">
    <location>
        <begin position="187"/>
        <end position="204"/>
    </location>
</feature>
<dbReference type="GO" id="GO:0005886">
    <property type="term" value="C:plasma membrane"/>
    <property type="evidence" value="ECO:0007669"/>
    <property type="project" value="UniProtKB-SubCell"/>
</dbReference>
<keyword evidence="10" id="KW-1185">Reference proteome</keyword>
<dbReference type="PATRIC" id="fig|1184267.3.peg.1876"/>
<dbReference type="EMBL" id="CP003537">
    <property type="protein sequence ID" value="AGH96069.1"/>
    <property type="molecule type" value="Genomic_DNA"/>
</dbReference>
<keyword evidence="2" id="KW-1003">Cell membrane</keyword>
<keyword evidence="4 7" id="KW-1133">Transmembrane helix</keyword>
<feature type="transmembrane region" description="Helical" evidence="7">
    <location>
        <begin position="136"/>
        <end position="157"/>
    </location>
</feature>
<gene>
    <name evidence="9" type="ORF">A11Q_1853</name>
</gene>
<dbReference type="GO" id="GO:0009055">
    <property type="term" value="F:electron transfer activity"/>
    <property type="evidence" value="ECO:0007669"/>
    <property type="project" value="InterPro"/>
</dbReference>
<dbReference type="HOGENOM" id="CLU_078451_2_0_7"/>
<evidence type="ECO:0000256" key="5">
    <source>
        <dbReference type="ARBA" id="ARBA00023136"/>
    </source>
</evidence>
<dbReference type="eggNOG" id="COG3658">
    <property type="taxonomic scope" value="Bacteria"/>
</dbReference>
<dbReference type="AlphaFoldDB" id="M4VSA1"/>
<dbReference type="Pfam" id="PF01292">
    <property type="entry name" value="Ni_hydr_CYTB"/>
    <property type="match status" value="1"/>
</dbReference>
<dbReference type="SUPFAM" id="SSF81342">
    <property type="entry name" value="Transmembrane di-heme cytochromes"/>
    <property type="match status" value="1"/>
</dbReference>
<dbReference type="KEGG" id="bex:A11Q_1853"/>